<organism evidence="2 3">
    <name type="scientific">Ridgeia piscesae</name>
    <name type="common">Tubeworm</name>
    <dbReference type="NCBI Taxonomy" id="27915"/>
    <lineage>
        <taxon>Eukaryota</taxon>
        <taxon>Metazoa</taxon>
        <taxon>Spiralia</taxon>
        <taxon>Lophotrochozoa</taxon>
        <taxon>Annelida</taxon>
        <taxon>Polychaeta</taxon>
        <taxon>Sedentaria</taxon>
        <taxon>Canalipalpata</taxon>
        <taxon>Sabellida</taxon>
        <taxon>Siboglinidae</taxon>
        <taxon>Ridgeia</taxon>
    </lineage>
</organism>
<dbReference type="SMART" id="SM01119">
    <property type="entry name" value="D-ser_dehydrat"/>
    <property type="match status" value="1"/>
</dbReference>
<dbReference type="Proteomes" id="UP001209878">
    <property type="component" value="Unassembled WGS sequence"/>
</dbReference>
<dbReference type="Pfam" id="PF14031">
    <property type="entry name" value="D-ser_dehydrat"/>
    <property type="match status" value="1"/>
</dbReference>
<dbReference type="InterPro" id="IPR029066">
    <property type="entry name" value="PLP-binding_barrel"/>
</dbReference>
<evidence type="ECO:0000259" key="1">
    <source>
        <dbReference type="SMART" id="SM01119"/>
    </source>
</evidence>
<dbReference type="GO" id="GO:0036088">
    <property type="term" value="P:D-serine catabolic process"/>
    <property type="evidence" value="ECO:0007669"/>
    <property type="project" value="TreeGrafter"/>
</dbReference>
<name>A0AAD9KML4_RIDPI</name>
<dbReference type="InterPro" id="IPR042208">
    <property type="entry name" value="D-ser_dehydrat-like_sf"/>
</dbReference>
<dbReference type="EMBL" id="JAODUO010000837">
    <property type="protein sequence ID" value="KAK2173990.1"/>
    <property type="molecule type" value="Genomic_DNA"/>
</dbReference>
<dbReference type="GO" id="GO:0008721">
    <property type="term" value="F:D-serine ammonia-lyase activity"/>
    <property type="evidence" value="ECO:0007669"/>
    <property type="project" value="TreeGrafter"/>
</dbReference>
<sequence length="168" mass="17949">MAAPCALEAQGITCTYVTGGGTGTFPYEAASGVFTEVQPGSYIFMDADYNRNLDVSGQPARDFDQSLFVLTTVQSVTSGNRAVVDAGMKAVSMDSGVPLVEKYPELTYDIGGDEHGILKPDGGLKVGDLLWLVPGHCDPTVNLYDWLVGIRRHKVEVVWPILARGPGV</sequence>
<dbReference type="Gene3D" id="2.40.37.20">
    <property type="entry name" value="D-serine dehydratase-like domain"/>
    <property type="match status" value="1"/>
</dbReference>
<keyword evidence="3" id="KW-1185">Reference proteome</keyword>
<dbReference type="Gene3D" id="3.20.20.10">
    <property type="entry name" value="Alanine racemase"/>
    <property type="match status" value="1"/>
</dbReference>
<evidence type="ECO:0000313" key="2">
    <source>
        <dbReference type="EMBL" id="KAK2173990.1"/>
    </source>
</evidence>
<proteinExistence type="predicted"/>
<feature type="domain" description="D-serine dehydratase-like" evidence="1">
    <location>
        <begin position="66"/>
        <end position="151"/>
    </location>
</feature>
<dbReference type="InterPro" id="IPR026956">
    <property type="entry name" value="D-ser_dehydrat-like_dom"/>
</dbReference>
<accession>A0AAD9KML4</accession>
<evidence type="ECO:0000313" key="3">
    <source>
        <dbReference type="Proteomes" id="UP001209878"/>
    </source>
</evidence>
<gene>
    <name evidence="2" type="ORF">NP493_837g00015</name>
</gene>
<dbReference type="AlphaFoldDB" id="A0AAD9KML4"/>
<comment type="caution">
    <text evidence="2">The sequence shown here is derived from an EMBL/GenBank/DDBJ whole genome shotgun (WGS) entry which is preliminary data.</text>
</comment>
<reference evidence="2" key="1">
    <citation type="journal article" date="2023" name="Mol. Biol. Evol.">
        <title>Third-Generation Sequencing Reveals the Adaptive Role of the Epigenome in Three Deep-Sea Polychaetes.</title>
        <authorList>
            <person name="Perez M."/>
            <person name="Aroh O."/>
            <person name="Sun Y."/>
            <person name="Lan Y."/>
            <person name="Juniper S.K."/>
            <person name="Young C.R."/>
            <person name="Angers B."/>
            <person name="Qian P.Y."/>
        </authorList>
    </citation>
    <scope>NUCLEOTIDE SEQUENCE</scope>
    <source>
        <strain evidence="2">R07B-5</strain>
    </source>
</reference>
<dbReference type="PANTHER" id="PTHR28004">
    <property type="entry name" value="ZGC:162816-RELATED"/>
    <property type="match status" value="1"/>
</dbReference>
<dbReference type="PANTHER" id="PTHR28004:SF2">
    <property type="entry name" value="D-SERINE DEHYDRATASE"/>
    <property type="match status" value="1"/>
</dbReference>
<protein>
    <recommendedName>
        <fullName evidence="1">D-serine dehydratase-like domain-containing protein</fullName>
    </recommendedName>
</protein>
<dbReference type="InterPro" id="IPR051466">
    <property type="entry name" value="D-amino_acid_metab_enzyme"/>
</dbReference>